<dbReference type="GO" id="GO:0003723">
    <property type="term" value="F:RNA binding"/>
    <property type="evidence" value="ECO:0007669"/>
    <property type="project" value="InterPro"/>
</dbReference>
<dbReference type="Gene3D" id="1.25.40.10">
    <property type="entry name" value="Tetratricopeptide repeat domain"/>
    <property type="match status" value="3"/>
</dbReference>
<dbReference type="EMBL" id="JAMSHJ010000007">
    <property type="protein sequence ID" value="KAI5385285.1"/>
    <property type="molecule type" value="Genomic_DNA"/>
</dbReference>
<feature type="non-terminal residue" evidence="3">
    <location>
        <position position="1"/>
    </location>
</feature>
<dbReference type="InterPro" id="IPR011990">
    <property type="entry name" value="TPR-like_helical_dom_sf"/>
</dbReference>
<reference evidence="3 4" key="1">
    <citation type="journal article" date="2022" name="Nat. Genet.">
        <title>Improved pea reference genome and pan-genome highlight genomic features and evolutionary characteristics.</title>
        <authorList>
            <person name="Yang T."/>
            <person name="Liu R."/>
            <person name="Luo Y."/>
            <person name="Hu S."/>
            <person name="Wang D."/>
            <person name="Wang C."/>
            <person name="Pandey M.K."/>
            <person name="Ge S."/>
            <person name="Xu Q."/>
            <person name="Li N."/>
            <person name="Li G."/>
            <person name="Huang Y."/>
            <person name="Saxena R.K."/>
            <person name="Ji Y."/>
            <person name="Li M."/>
            <person name="Yan X."/>
            <person name="He Y."/>
            <person name="Liu Y."/>
            <person name="Wang X."/>
            <person name="Xiang C."/>
            <person name="Varshney R.K."/>
            <person name="Ding H."/>
            <person name="Gao S."/>
            <person name="Zong X."/>
        </authorList>
    </citation>
    <scope>NUCLEOTIDE SEQUENCE [LARGE SCALE GENOMIC DNA]</scope>
    <source>
        <strain evidence="3 4">cv. Zhongwan 6</strain>
    </source>
</reference>
<dbReference type="Pfam" id="PF20431">
    <property type="entry name" value="E_motif"/>
    <property type="match status" value="1"/>
</dbReference>
<sequence length="460" mass="51597">HCTMLDGGMFGEDDSVLISLNLIKRSTRLYHLLQLHSLFLKSSLHHYPNIISHFLLSASSISLSYANSFFHSLPILPPLFAWNTLIRAFSNTQTPLQSLYLFRQLQASPLSPNNFTYPFVLKACARFSSISLGGVIHSLTFKTGFCSDRYIGNALLRFYSDCGEIGTARKVFDEMCDRDVVSWSSMIAGYVCFSNPLEALNVFHEMREANETPNYVTLVSLLSACTKMINICAGESIHSYVIRNHIEMGVELGTALFEMYSKCGQIEKARLIFDLIPQKNLQSCTIMISALANHGCEKDAISLFNQMEDMGLRPDGLSFSVVLSACSHMGLVYEGKMYFDRMVRLYDIKPTVVHYGCMVDLLGRAGLIQEAYDIIKNMPVEPNGVILRSFLGACRNHGWIPNLDDDLMSKLESELGANYVLTANLFSDRSSWKDANELRLAMKRKGLKKVPGCSWLAVQN</sequence>
<proteinExistence type="predicted"/>
<dbReference type="InterPro" id="IPR046960">
    <property type="entry name" value="PPR_At4g14850-like_plant"/>
</dbReference>
<feature type="repeat" description="PPR" evidence="2">
    <location>
        <begin position="179"/>
        <end position="213"/>
    </location>
</feature>
<dbReference type="Gramene" id="Psat07G0204100-T1">
    <property type="protein sequence ID" value="KAI5385285.1"/>
    <property type="gene ID" value="KIW84_072041"/>
</dbReference>
<keyword evidence="1" id="KW-0677">Repeat</keyword>
<dbReference type="AlphaFoldDB" id="A0A9D4VMC9"/>
<keyword evidence="4" id="KW-1185">Reference proteome</keyword>
<dbReference type="InterPro" id="IPR002885">
    <property type="entry name" value="PPR_rpt"/>
</dbReference>
<name>A0A9D4VMC9_PEA</name>
<protein>
    <recommendedName>
        <fullName evidence="5">Pentatricopeptide repeat-containing protein</fullName>
    </recommendedName>
</protein>
<evidence type="ECO:0000256" key="1">
    <source>
        <dbReference type="ARBA" id="ARBA00022737"/>
    </source>
</evidence>
<dbReference type="NCBIfam" id="TIGR00756">
    <property type="entry name" value="PPR"/>
    <property type="match status" value="3"/>
</dbReference>
<organism evidence="3 4">
    <name type="scientific">Pisum sativum</name>
    <name type="common">Garden pea</name>
    <name type="synonym">Lathyrus oleraceus</name>
    <dbReference type="NCBI Taxonomy" id="3888"/>
    <lineage>
        <taxon>Eukaryota</taxon>
        <taxon>Viridiplantae</taxon>
        <taxon>Streptophyta</taxon>
        <taxon>Embryophyta</taxon>
        <taxon>Tracheophyta</taxon>
        <taxon>Spermatophyta</taxon>
        <taxon>Magnoliopsida</taxon>
        <taxon>eudicotyledons</taxon>
        <taxon>Gunneridae</taxon>
        <taxon>Pentapetalae</taxon>
        <taxon>rosids</taxon>
        <taxon>fabids</taxon>
        <taxon>Fabales</taxon>
        <taxon>Fabaceae</taxon>
        <taxon>Papilionoideae</taxon>
        <taxon>50 kb inversion clade</taxon>
        <taxon>NPAAA clade</taxon>
        <taxon>Hologalegina</taxon>
        <taxon>IRL clade</taxon>
        <taxon>Fabeae</taxon>
        <taxon>Lathyrus</taxon>
    </lineage>
</organism>
<accession>A0A9D4VMC9</accession>
<evidence type="ECO:0000313" key="4">
    <source>
        <dbReference type="Proteomes" id="UP001058974"/>
    </source>
</evidence>
<dbReference type="Pfam" id="PF01535">
    <property type="entry name" value="PPR"/>
    <property type="match status" value="2"/>
</dbReference>
<dbReference type="FunFam" id="1.25.40.10:FF:001093">
    <property type="entry name" value="Pentatricopeptide repeat-containing protein At2g34400"/>
    <property type="match status" value="1"/>
</dbReference>
<dbReference type="PANTHER" id="PTHR47926:SF344">
    <property type="entry name" value="OS07G0636900 PROTEIN"/>
    <property type="match status" value="1"/>
</dbReference>
<dbReference type="PROSITE" id="PS51375">
    <property type="entry name" value="PPR"/>
    <property type="match status" value="2"/>
</dbReference>
<evidence type="ECO:0000256" key="2">
    <source>
        <dbReference type="PROSITE-ProRule" id="PRU00708"/>
    </source>
</evidence>
<gene>
    <name evidence="3" type="ORF">KIW84_072041</name>
</gene>
<evidence type="ECO:0000313" key="3">
    <source>
        <dbReference type="EMBL" id="KAI5385285.1"/>
    </source>
</evidence>
<feature type="repeat" description="PPR" evidence="2">
    <location>
        <begin position="280"/>
        <end position="314"/>
    </location>
</feature>
<dbReference type="Pfam" id="PF13041">
    <property type="entry name" value="PPR_2"/>
    <property type="match status" value="2"/>
</dbReference>
<dbReference type="PANTHER" id="PTHR47926">
    <property type="entry name" value="PENTATRICOPEPTIDE REPEAT-CONTAINING PROTEIN"/>
    <property type="match status" value="1"/>
</dbReference>
<dbReference type="GO" id="GO:0009451">
    <property type="term" value="P:RNA modification"/>
    <property type="evidence" value="ECO:0007669"/>
    <property type="project" value="InterPro"/>
</dbReference>
<dbReference type="Proteomes" id="UP001058974">
    <property type="component" value="Chromosome 7"/>
</dbReference>
<dbReference type="InterPro" id="IPR046848">
    <property type="entry name" value="E_motif"/>
</dbReference>
<dbReference type="FunFam" id="1.25.40.10:FF:000344">
    <property type="entry name" value="Pentatricopeptide repeat-containing protein"/>
    <property type="match status" value="1"/>
</dbReference>
<comment type="caution">
    <text evidence="3">The sequence shown here is derived from an EMBL/GenBank/DDBJ whole genome shotgun (WGS) entry which is preliminary data.</text>
</comment>
<evidence type="ECO:0008006" key="5">
    <source>
        <dbReference type="Google" id="ProtNLM"/>
    </source>
</evidence>